<comment type="caution">
    <text evidence="2">The sequence shown here is derived from an EMBL/GenBank/DDBJ whole genome shotgun (WGS) entry which is preliminary data.</text>
</comment>
<dbReference type="SUPFAM" id="SSF102588">
    <property type="entry name" value="LmbE-like"/>
    <property type="match status" value="1"/>
</dbReference>
<organism evidence="2 3">
    <name type="scientific">Actinomadura logoneensis</name>
    <dbReference type="NCBI Taxonomy" id="2293572"/>
    <lineage>
        <taxon>Bacteria</taxon>
        <taxon>Bacillati</taxon>
        <taxon>Actinomycetota</taxon>
        <taxon>Actinomycetes</taxon>
        <taxon>Streptosporangiales</taxon>
        <taxon>Thermomonosporaceae</taxon>
        <taxon>Actinomadura</taxon>
    </lineage>
</organism>
<dbReference type="OrthoDB" id="3514174at2"/>
<dbReference type="PANTHER" id="PTHR12993:SF30">
    <property type="entry name" value="N-ACETYL-ALPHA-D-GLUCOSAMINYL L-MALATE DEACETYLASE 1"/>
    <property type="match status" value="1"/>
</dbReference>
<reference evidence="2 3" key="1">
    <citation type="submission" date="2018-08" db="EMBL/GenBank/DDBJ databases">
        <title>Actinomadura jelena sp. nov., a novel Actinomycete isolated from soil in Chad.</title>
        <authorList>
            <person name="Shi L."/>
        </authorList>
    </citation>
    <scope>NUCLEOTIDE SEQUENCE [LARGE SCALE GENOMIC DNA]</scope>
    <source>
        <strain evidence="2 3">NEAU-G17</strain>
    </source>
</reference>
<dbReference type="InterPro" id="IPR024078">
    <property type="entry name" value="LmbE-like_dom_sf"/>
</dbReference>
<protein>
    <submittedName>
        <fullName evidence="2">PIG-L family deacetylase</fullName>
    </submittedName>
</protein>
<dbReference type="AlphaFoldDB" id="A0A372JDX2"/>
<dbReference type="PANTHER" id="PTHR12993">
    <property type="entry name" value="N-ACETYLGLUCOSAMINYL-PHOSPHATIDYLINOSITOL DE-N-ACETYLASE-RELATED"/>
    <property type="match status" value="1"/>
</dbReference>
<sequence>MIRLTPGHCSEILLLGAHCDDVPIGAGGTLLQLCRANPGLSVRALILSGAGTVREAEEREALDAFCPKARLEVAVLDMPDGRLPAYWERTKEALEEIRRGCDPDLILAPCATDAHQDHRGLAKLVPTVFRDHMTLGYEILKWESDLLQPGVFVPLAEPVVTEKIELLRRCYPSQHDRTWFDDETFRGLARVRGVQAGDRYAEGFHSSKLTLRF</sequence>
<dbReference type="GO" id="GO:0016137">
    <property type="term" value="P:glycoside metabolic process"/>
    <property type="evidence" value="ECO:0007669"/>
    <property type="project" value="UniProtKB-ARBA"/>
</dbReference>
<name>A0A372JDX2_9ACTN</name>
<evidence type="ECO:0000256" key="1">
    <source>
        <dbReference type="ARBA" id="ARBA00022833"/>
    </source>
</evidence>
<dbReference type="InterPro" id="IPR003737">
    <property type="entry name" value="GlcNAc_PI_deacetylase-related"/>
</dbReference>
<keyword evidence="1" id="KW-0862">Zinc</keyword>
<proteinExistence type="predicted"/>
<dbReference type="EMBL" id="QURH01000851">
    <property type="protein sequence ID" value="RFU38211.1"/>
    <property type="molecule type" value="Genomic_DNA"/>
</dbReference>
<dbReference type="Proteomes" id="UP000261811">
    <property type="component" value="Unassembled WGS sequence"/>
</dbReference>
<dbReference type="RefSeq" id="WP_117360272.1">
    <property type="nucleotide sequence ID" value="NZ_QURH01000851.1"/>
</dbReference>
<dbReference type="Gene3D" id="3.40.50.10320">
    <property type="entry name" value="LmbE-like"/>
    <property type="match status" value="1"/>
</dbReference>
<dbReference type="GO" id="GO:0016811">
    <property type="term" value="F:hydrolase activity, acting on carbon-nitrogen (but not peptide) bonds, in linear amides"/>
    <property type="evidence" value="ECO:0007669"/>
    <property type="project" value="TreeGrafter"/>
</dbReference>
<evidence type="ECO:0000313" key="3">
    <source>
        <dbReference type="Proteomes" id="UP000261811"/>
    </source>
</evidence>
<accession>A0A372JDX2</accession>
<evidence type="ECO:0000313" key="2">
    <source>
        <dbReference type="EMBL" id="RFU38211.1"/>
    </source>
</evidence>
<dbReference type="Pfam" id="PF02585">
    <property type="entry name" value="PIG-L"/>
    <property type="match status" value="1"/>
</dbReference>
<keyword evidence="3" id="KW-1185">Reference proteome</keyword>
<gene>
    <name evidence="2" type="ORF">DZF91_28850</name>
</gene>